<dbReference type="RefSeq" id="XP_014667216.1">
    <property type="nucleotide sequence ID" value="XM_014811730.1"/>
</dbReference>
<evidence type="ECO:0000256" key="9">
    <source>
        <dbReference type="ARBA" id="ARBA00023173"/>
    </source>
</evidence>
<keyword evidence="10" id="KW-0325">Glycoprotein</keyword>
<evidence type="ECO:0000256" key="8">
    <source>
        <dbReference type="ARBA" id="ARBA00023136"/>
    </source>
</evidence>
<evidence type="ECO:0000256" key="6">
    <source>
        <dbReference type="ARBA" id="ARBA00022989"/>
    </source>
</evidence>
<protein>
    <recommendedName>
        <fullName evidence="13">Protein tweety homolog</fullName>
    </recommendedName>
</protein>
<keyword evidence="9 13" id="KW-0869">Chloride channel</keyword>
<evidence type="ECO:0000256" key="10">
    <source>
        <dbReference type="ARBA" id="ARBA00023180"/>
    </source>
</evidence>
<reference evidence="15" key="1">
    <citation type="submission" date="2025-08" db="UniProtKB">
        <authorList>
            <consortium name="RefSeq"/>
        </authorList>
    </citation>
    <scope>IDENTIFICATION</scope>
</reference>
<accession>A0ABM1E4U5</accession>
<dbReference type="Proteomes" id="UP000695022">
    <property type="component" value="Unplaced"/>
</dbReference>
<evidence type="ECO:0000313" key="15">
    <source>
        <dbReference type="RefSeq" id="XP_014667216.1"/>
    </source>
</evidence>
<feature type="transmembrane region" description="Helical" evidence="13">
    <location>
        <begin position="123"/>
        <end position="141"/>
    </location>
</feature>
<comment type="subcellular location">
    <subcellularLocation>
        <location evidence="1">Cell membrane</location>
        <topology evidence="1">Multi-pass membrane protein</topology>
    </subcellularLocation>
</comment>
<keyword evidence="8 13" id="KW-0472">Membrane</keyword>
<evidence type="ECO:0000256" key="1">
    <source>
        <dbReference type="ARBA" id="ARBA00004651"/>
    </source>
</evidence>
<gene>
    <name evidence="15" type="primary">LOC106808843</name>
</gene>
<dbReference type="PANTHER" id="PTHR12424:SF8">
    <property type="entry name" value="PROTEIN TWEETY"/>
    <property type="match status" value="1"/>
</dbReference>
<keyword evidence="3 13" id="KW-0813">Transport</keyword>
<keyword evidence="5 13" id="KW-0812">Transmembrane</keyword>
<evidence type="ECO:0000256" key="2">
    <source>
        <dbReference type="ARBA" id="ARBA00009849"/>
    </source>
</evidence>
<comment type="similarity">
    <text evidence="2 13">Belongs to the tweety family.</text>
</comment>
<proteinExistence type="inferred from homology"/>
<evidence type="ECO:0000256" key="3">
    <source>
        <dbReference type="ARBA" id="ARBA00022448"/>
    </source>
</evidence>
<keyword evidence="7 13" id="KW-0406">Ion transport</keyword>
<dbReference type="GeneID" id="106808843"/>
<evidence type="ECO:0000313" key="14">
    <source>
        <dbReference type="Proteomes" id="UP000695022"/>
    </source>
</evidence>
<dbReference type="PANTHER" id="PTHR12424">
    <property type="entry name" value="TWEETY-RELATED"/>
    <property type="match status" value="1"/>
</dbReference>
<comment type="function">
    <text evidence="13">Probable chloride channel.</text>
</comment>
<evidence type="ECO:0000256" key="4">
    <source>
        <dbReference type="ARBA" id="ARBA00022475"/>
    </source>
</evidence>
<dbReference type="Pfam" id="PF04906">
    <property type="entry name" value="Tweety"/>
    <property type="match status" value="1"/>
</dbReference>
<evidence type="ECO:0000256" key="7">
    <source>
        <dbReference type="ARBA" id="ARBA00023065"/>
    </source>
</evidence>
<evidence type="ECO:0000256" key="11">
    <source>
        <dbReference type="ARBA" id="ARBA00023214"/>
    </source>
</evidence>
<dbReference type="InterPro" id="IPR006990">
    <property type="entry name" value="Tweety"/>
</dbReference>
<comment type="caution">
    <text evidence="13">Lacks conserved residue(s) required for the propagation of feature annotation.</text>
</comment>
<keyword evidence="11 13" id="KW-0868">Chloride</keyword>
<organism evidence="14 15">
    <name type="scientific">Priapulus caudatus</name>
    <name type="common">Priapulid worm</name>
    <dbReference type="NCBI Taxonomy" id="37621"/>
    <lineage>
        <taxon>Eukaryota</taxon>
        <taxon>Metazoa</taxon>
        <taxon>Ecdysozoa</taxon>
        <taxon>Scalidophora</taxon>
        <taxon>Priapulida</taxon>
        <taxon>Priapulimorpha</taxon>
        <taxon>Priapulimorphida</taxon>
        <taxon>Priapulidae</taxon>
        <taxon>Priapulus</taxon>
    </lineage>
</organism>
<keyword evidence="14" id="KW-1185">Reference proteome</keyword>
<keyword evidence="4" id="KW-1003">Cell membrane</keyword>
<keyword evidence="12 13" id="KW-0407">Ion channel</keyword>
<keyword evidence="6 13" id="KW-1133">Transmembrane helix</keyword>
<evidence type="ECO:0000256" key="13">
    <source>
        <dbReference type="RuleBase" id="RU361114"/>
    </source>
</evidence>
<feature type="transmembrane region" description="Helical" evidence="13">
    <location>
        <begin position="90"/>
        <end position="111"/>
    </location>
</feature>
<name>A0ABM1E4U5_PRICU</name>
<evidence type="ECO:0000256" key="12">
    <source>
        <dbReference type="ARBA" id="ARBA00023303"/>
    </source>
</evidence>
<evidence type="ECO:0000256" key="5">
    <source>
        <dbReference type="ARBA" id="ARBA00022692"/>
    </source>
</evidence>
<sequence>MAGAVSNLHTLHLRSLFRDDIGADVRGLRTLFERPIANATVADLLVGQLDLMTREVDSMVSRLDVVANRTAGVDLNKVPEETRQCEKIRWVTNMCLQWWQIVLCVLVFLAIGRSARGTSRGMLISFAALAVFTLLICWGQAGLYMAGSVGGERCV</sequence>